<dbReference type="SMART" id="SM00460">
    <property type="entry name" value="TGc"/>
    <property type="match status" value="1"/>
</dbReference>
<organism evidence="2 3">
    <name type="scientific">Candidatus Naiadarchaeum limnaeum</name>
    <dbReference type="NCBI Taxonomy" id="2756139"/>
    <lineage>
        <taxon>Archaea</taxon>
        <taxon>Candidatus Undinarchaeota</taxon>
        <taxon>Candidatus Undinarchaeia</taxon>
        <taxon>Candidatus Naiadarchaeales</taxon>
        <taxon>Candidatus Naiadarchaeaceae</taxon>
        <taxon>Candidatus Naiadarchaeum</taxon>
    </lineage>
</organism>
<comment type="caution">
    <text evidence="2">The sequence shown here is derived from an EMBL/GenBank/DDBJ whole genome shotgun (WGS) entry which is preliminary data.</text>
</comment>
<name>A0A832V128_9ARCH</name>
<dbReference type="EMBL" id="DVAB01000017">
    <property type="protein sequence ID" value="HIK00268.1"/>
    <property type="molecule type" value="Genomic_DNA"/>
</dbReference>
<dbReference type="Gene3D" id="3.10.620.30">
    <property type="match status" value="1"/>
</dbReference>
<sequence>MRGKILIAIVFAIILFSAYQIFGHSANVEKANTEIISAGAQISNTNWEESINSYSSTFENSLKNCNPVRSPQKNYVQISNPTAKELAFSLTRDSKTDLEKANAFFEYASDEIKYNRYDNWRTTSEVLETKDGDCTDKSIVLVSMLKNVGIDSYIVYGNEIDDYSHAWVSAKIEGRWMQIDPTAKEFYYIYSCLADESCEYNNYYLPIAGIFDENEVLKCN</sequence>
<dbReference type="Proteomes" id="UP000646946">
    <property type="component" value="Unassembled WGS sequence"/>
</dbReference>
<feature type="domain" description="Transglutaminase-like" evidence="1">
    <location>
        <begin position="126"/>
        <end position="183"/>
    </location>
</feature>
<dbReference type="Pfam" id="PF01841">
    <property type="entry name" value="Transglut_core"/>
    <property type="match status" value="1"/>
</dbReference>
<dbReference type="SUPFAM" id="SSF54001">
    <property type="entry name" value="Cysteine proteinases"/>
    <property type="match status" value="1"/>
</dbReference>
<dbReference type="AlphaFoldDB" id="A0A832V128"/>
<dbReference type="InterPro" id="IPR002931">
    <property type="entry name" value="Transglutaminase-like"/>
</dbReference>
<proteinExistence type="predicted"/>
<evidence type="ECO:0000313" key="3">
    <source>
        <dbReference type="Proteomes" id="UP000646946"/>
    </source>
</evidence>
<evidence type="ECO:0000259" key="1">
    <source>
        <dbReference type="SMART" id="SM00460"/>
    </source>
</evidence>
<dbReference type="PANTHER" id="PTHR33490">
    <property type="entry name" value="BLR5614 PROTEIN-RELATED"/>
    <property type="match status" value="1"/>
</dbReference>
<reference evidence="2 3" key="1">
    <citation type="journal article" name="Nat. Commun.">
        <title>Undinarchaeota illuminate DPANN phylogeny and the impact of gene transfer on archaeal evolution.</title>
        <authorList>
            <person name="Dombrowski N."/>
            <person name="Williams T.A."/>
            <person name="Sun J."/>
            <person name="Woodcroft B.J."/>
            <person name="Lee J.H."/>
            <person name="Minh B.Q."/>
            <person name="Rinke C."/>
            <person name="Spang A."/>
        </authorList>
    </citation>
    <scope>NUCLEOTIDE SEQUENCE [LARGE SCALE GENOMIC DNA]</scope>
    <source>
        <strain evidence="2">MAG_bin1129</strain>
    </source>
</reference>
<keyword evidence="3" id="KW-1185">Reference proteome</keyword>
<gene>
    <name evidence="2" type="ORF">H1016_01880</name>
</gene>
<accession>A0A832V128</accession>
<dbReference type="InterPro" id="IPR038765">
    <property type="entry name" value="Papain-like_cys_pep_sf"/>
</dbReference>
<evidence type="ECO:0000313" key="2">
    <source>
        <dbReference type="EMBL" id="HIK00268.1"/>
    </source>
</evidence>
<protein>
    <submittedName>
        <fullName evidence="2">Transglutaminase domain-containing protein</fullName>
    </submittedName>
</protein>